<sequence length="558" mass="64197">MAAANDITVNTSSHHLLTSTDHSMIVDKSNYSDDKMRASLFTHPLGGASPNDKIKSQTFKGNKNSASKRQNRFVGDSEEQQPLSLRQGAAGRKTMQNWAENDKKTDLNQIKAIAMGPNEFGISDQEEDIFNSSRSRLSANKHVDTATDLHLPQMFNRKKGMNINAKVAPYNDQTRKGSFKDSQEYDNELVILEELIYQQQKSSKTYNGQSSNLLKQQLQDQDILVHHNDRNYESAIDAPTKQLIQSHSSLPVDSLTEQEQEQTLNNETKHNIVLEMLKCTILSYKIDENVEPEEVYKMLNHEQLQILKDHIERSFTNTLEDRKTQASRMPLENDERLTQCFEFDLGPYPLTPWFNKTLDDYRLEQLRKIKYFMPPKAGKENVFSIGYAECSSSLEFKPLIEPPLLSHSGLSVEDFEESVARVNKVIHPLNHDYSQNEKLIIYFVLFGLTAVTALAISLGLKYHYIFPVVICIAYIIGFTILVYNVKSKNRKLLIQIHFNLALALRNENDRILMRHGIKARPGYLSKWVEYHKCEPKAGVQKRQREVNFEDEENMFSRE</sequence>
<evidence type="ECO:0000256" key="1">
    <source>
        <dbReference type="SAM" id="MobiDB-lite"/>
    </source>
</evidence>
<name>A0A8J8NS95_HALGN</name>
<accession>A0A8J8NS95</accession>
<feature type="region of interest" description="Disordered" evidence="1">
    <location>
        <begin position="43"/>
        <end position="81"/>
    </location>
</feature>
<evidence type="ECO:0000256" key="2">
    <source>
        <dbReference type="SAM" id="Phobius"/>
    </source>
</evidence>
<keyword evidence="2" id="KW-0812">Transmembrane</keyword>
<reference evidence="3" key="1">
    <citation type="submission" date="2019-06" db="EMBL/GenBank/DDBJ databases">
        <authorList>
            <person name="Zheng W."/>
        </authorList>
    </citation>
    <scope>NUCLEOTIDE SEQUENCE</scope>
    <source>
        <strain evidence="3">QDHG01</strain>
    </source>
</reference>
<dbReference type="AlphaFoldDB" id="A0A8J8NS95"/>
<keyword evidence="2" id="KW-0472">Membrane</keyword>
<organism evidence="3 4">
    <name type="scientific">Halteria grandinella</name>
    <dbReference type="NCBI Taxonomy" id="5974"/>
    <lineage>
        <taxon>Eukaryota</taxon>
        <taxon>Sar</taxon>
        <taxon>Alveolata</taxon>
        <taxon>Ciliophora</taxon>
        <taxon>Intramacronucleata</taxon>
        <taxon>Spirotrichea</taxon>
        <taxon>Stichotrichia</taxon>
        <taxon>Sporadotrichida</taxon>
        <taxon>Halteriidae</taxon>
        <taxon>Halteria</taxon>
    </lineage>
</organism>
<gene>
    <name evidence="3" type="ORF">FGO68_gene1855</name>
</gene>
<keyword evidence="4" id="KW-1185">Reference proteome</keyword>
<feature type="compositionally biased region" description="Polar residues" evidence="1">
    <location>
        <begin position="56"/>
        <end position="68"/>
    </location>
</feature>
<protein>
    <submittedName>
        <fullName evidence="3">Uncharacterized protein</fullName>
    </submittedName>
</protein>
<keyword evidence="2" id="KW-1133">Transmembrane helix</keyword>
<comment type="caution">
    <text evidence="3">The sequence shown here is derived from an EMBL/GenBank/DDBJ whole genome shotgun (WGS) entry which is preliminary data.</text>
</comment>
<feature type="transmembrane region" description="Helical" evidence="2">
    <location>
        <begin position="464"/>
        <end position="485"/>
    </location>
</feature>
<evidence type="ECO:0000313" key="4">
    <source>
        <dbReference type="Proteomes" id="UP000785679"/>
    </source>
</evidence>
<feature type="transmembrane region" description="Helical" evidence="2">
    <location>
        <begin position="439"/>
        <end position="458"/>
    </location>
</feature>
<dbReference type="EMBL" id="RRYP01007898">
    <property type="protein sequence ID" value="TNV80158.1"/>
    <property type="molecule type" value="Genomic_DNA"/>
</dbReference>
<dbReference type="Proteomes" id="UP000785679">
    <property type="component" value="Unassembled WGS sequence"/>
</dbReference>
<evidence type="ECO:0000313" key="3">
    <source>
        <dbReference type="EMBL" id="TNV80158.1"/>
    </source>
</evidence>
<proteinExistence type="predicted"/>